<sequence>MSTTNQWNAKLYDDKMNFVSAYGKGVVEWLSPLPGERILDLGCGTGDLSAQLAQAGANVTGIDFSASMIAAARQKYPQVAFFVADAHAYQSAETYDAVFSNAALHWMKKPREVIRTVWHALAPGGRFVAEFGGKGNCEHVVQALRIALSRRNLSADERSPWYFPAVGEYTTLLEEQGFRVTLASHFDRPTTLPDGDRGLRHWLDSFCSPFFTGLSAQEIEAVCEEVTELVRPTLFQDGNWVVDYKRIRIIAYKEATNASPNAGERP</sequence>
<protein>
    <submittedName>
        <fullName evidence="5">Class I SAM-dependent methyltransferase</fullName>
    </submittedName>
    <submittedName>
        <fullName evidence="4">Methyltransferase type 11</fullName>
    </submittedName>
</protein>
<reference evidence="4 7" key="2">
    <citation type="submission" date="2019-06" db="EMBL/GenBank/DDBJ databases">
        <title>Whole genome shotgun sequence of Brevibacillus agri NBRC 15538.</title>
        <authorList>
            <person name="Hosoyama A."/>
            <person name="Uohara A."/>
            <person name="Ohji S."/>
            <person name="Ichikawa N."/>
        </authorList>
    </citation>
    <scope>NUCLEOTIDE SEQUENCE [LARGE SCALE GENOMIC DNA]</scope>
    <source>
        <strain evidence="4 7">NBRC 15538</strain>
    </source>
</reference>
<keyword evidence="7" id="KW-1185">Reference proteome</keyword>
<dbReference type="Proteomes" id="UP000317180">
    <property type="component" value="Unassembled WGS sequence"/>
</dbReference>
<name>A0A3M8AX58_9BACL</name>
<dbReference type="EMBL" id="BJOD01000020">
    <property type="protein sequence ID" value="GED26162.1"/>
    <property type="molecule type" value="Genomic_DNA"/>
</dbReference>
<dbReference type="AlphaFoldDB" id="A0A3M8AX58"/>
<evidence type="ECO:0000259" key="3">
    <source>
        <dbReference type="Pfam" id="PF13649"/>
    </source>
</evidence>
<dbReference type="EMBL" id="RHHN01000036">
    <property type="protein sequence ID" value="RNB55205.1"/>
    <property type="molecule type" value="Genomic_DNA"/>
</dbReference>
<feature type="domain" description="Methyltransferase" evidence="3">
    <location>
        <begin position="38"/>
        <end position="125"/>
    </location>
</feature>
<dbReference type="GeneID" id="82810917"/>
<dbReference type="InterPro" id="IPR041698">
    <property type="entry name" value="Methyltransf_25"/>
</dbReference>
<proteinExistence type="predicted"/>
<dbReference type="Proteomes" id="UP000276178">
    <property type="component" value="Unassembled WGS sequence"/>
</dbReference>
<dbReference type="Gene3D" id="3.40.50.150">
    <property type="entry name" value="Vaccinia Virus protein VP39"/>
    <property type="match status" value="1"/>
</dbReference>
<dbReference type="RefSeq" id="WP_007784112.1">
    <property type="nucleotide sequence ID" value="NZ_BJOD01000020.1"/>
</dbReference>
<evidence type="ECO:0000313" key="5">
    <source>
        <dbReference type="EMBL" id="RNB55205.1"/>
    </source>
</evidence>
<dbReference type="CDD" id="cd02440">
    <property type="entry name" value="AdoMet_MTases"/>
    <property type="match status" value="1"/>
</dbReference>
<keyword evidence="1 5" id="KW-0489">Methyltransferase</keyword>
<dbReference type="GO" id="GO:0032259">
    <property type="term" value="P:methylation"/>
    <property type="evidence" value="ECO:0007669"/>
    <property type="project" value="UniProtKB-KW"/>
</dbReference>
<accession>A0A3M8AX58</accession>
<gene>
    <name evidence="4" type="ORF">BAG01nite_22640</name>
    <name evidence="5" type="ORF">EB820_12345</name>
</gene>
<dbReference type="Pfam" id="PF13649">
    <property type="entry name" value="Methyltransf_25"/>
    <property type="match status" value="1"/>
</dbReference>
<evidence type="ECO:0000313" key="7">
    <source>
        <dbReference type="Proteomes" id="UP000317180"/>
    </source>
</evidence>
<dbReference type="PANTHER" id="PTHR43861:SF1">
    <property type="entry name" value="TRANS-ACONITATE 2-METHYLTRANSFERASE"/>
    <property type="match status" value="1"/>
</dbReference>
<reference evidence="5 6" key="1">
    <citation type="submission" date="2018-10" db="EMBL/GenBank/DDBJ databases">
        <title>Phylogenomics of Brevibacillus.</title>
        <authorList>
            <person name="Dunlap C."/>
        </authorList>
    </citation>
    <scope>NUCLEOTIDE SEQUENCE [LARGE SCALE GENOMIC DNA]</scope>
    <source>
        <strain evidence="5 6">NRRL NRS 1219</strain>
    </source>
</reference>
<dbReference type="PANTHER" id="PTHR43861">
    <property type="entry name" value="TRANS-ACONITATE 2-METHYLTRANSFERASE-RELATED"/>
    <property type="match status" value="1"/>
</dbReference>
<evidence type="ECO:0000313" key="6">
    <source>
        <dbReference type="Proteomes" id="UP000276178"/>
    </source>
</evidence>
<dbReference type="OrthoDB" id="9760689at2"/>
<keyword evidence="2 5" id="KW-0808">Transferase</keyword>
<evidence type="ECO:0000256" key="2">
    <source>
        <dbReference type="ARBA" id="ARBA00022679"/>
    </source>
</evidence>
<comment type="caution">
    <text evidence="5">The sequence shown here is derived from an EMBL/GenBank/DDBJ whole genome shotgun (WGS) entry which is preliminary data.</text>
</comment>
<evidence type="ECO:0000313" key="4">
    <source>
        <dbReference type="EMBL" id="GED26162.1"/>
    </source>
</evidence>
<dbReference type="SUPFAM" id="SSF53335">
    <property type="entry name" value="S-adenosyl-L-methionine-dependent methyltransferases"/>
    <property type="match status" value="1"/>
</dbReference>
<organism evidence="5 6">
    <name type="scientific">Brevibacillus agri</name>
    <dbReference type="NCBI Taxonomy" id="51101"/>
    <lineage>
        <taxon>Bacteria</taxon>
        <taxon>Bacillati</taxon>
        <taxon>Bacillota</taxon>
        <taxon>Bacilli</taxon>
        <taxon>Bacillales</taxon>
        <taxon>Paenibacillaceae</taxon>
        <taxon>Brevibacillus</taxon>
    </lineage>
</organism>
<dbReference type="GO" id="GO:0008168">
    <property type="term" value="F:methyltransferase activity"/>
    <property type="evidence" value="ECO:0007669"/>
    <property type="project" value="UniProtKB-KW"/>
</dbReference>
<evidence type="ECO:0000256" key="1">
    <source>
        <dbReference type="ARBA" id="ARBA00022603"/>
    </source>
</evidence>
<dbReference type="InterPro" id="IPR029063">
    <property type="entry name" value="SAM-dependent_MTases_sf"/>
</dbReference>